<protein>
    <submittedName>
        <fullName evidence="1">Uncharacterized protein</fullName>
    </submittedName>
</protein>
<accession>A0A0A9VNL6</accession>
<organism evidence="1">
    <name type="scientific">Arundo donax</name>
    <name type="common">Giant reed</name>
    <name type="synonym">Donax arundinaceus</name>
    <dbReference type="NCBI Taxonomy" id="35708"/>
    <lineage>
        <taxon>Eukaryota</taxon>
        <taxon>Viridiplantae</taxon>
        <taxon>Streptophyta</taxon>
        <taxon>Embryophyta</taxon>
        <taxon>Tracheophyta</taxon>
        <taxon>Spermatophyta</taxon>
        <taxon>Magnoliopsida</taxon>
        <taxon>Liliopsida</taxon>
        <taxon>Poales</taxon>
        <taxon>Poaceae</taxon>
        <taxon>PACMAD clade</taxon>
        <taxon>Arundinoideae</taxon>
        <taxon>Arundineae</taxon>
        <taxon>Arundo</taxon>
    </lineage>
</organism>
<evidence type="ECO:0000313" key="1">
    <source>
        <dbReference type="EMBL" id="JAD94283.1"/>
    </source>
</evidence>
<dbReference type="EMBL" id="GBRH01203612">
    <property type="protein sequence ID" value="JAD94283.1"/>
    <property type="molecule type" value="Transcribed_RNA"/>
</dbReference>
<proteinExistence type="predicted"/>
<reference evidence="1" key="2">
    <citation type="journal article" date="2015" name="Data Brief">
        <title>Shoot transcriptome of the giant reed, Arundo donax.</title>
        <authorList>
            <person name="Barrero R.A."/>
            <person name="Guerrero F.D."/>
            <person name="Moolhuijzen P."/>
            <person name="Goolsby J.A."/>
            <person name="Tidwell J."/>
            <person name="Bellgard S.E."/>
            <person name="Bellgard M.I."/>
        </authorList>
    </citation>
    <scope>NUCLEOTIDE SEQUENCE</scope>
    <source>
        <tissue evidence="1">Shoot tissue taken approximately 20 cm above the soil surface</tissue>
    </source>
</reference>
<sequence>MVRRTMGGRCGLMDEDGEGLPSATERAQIGNQDQLWGWIRRSFRGRMQCRR</sequence>
<dbReference type="AlphaFoldDB" id="A0A0A9VNL6"/>
<reference evidence="1" key="1">
    <citation type="submission" date="2014-09" db="EMBL/GenBank/DDBJ databases">
        <authorList>
            <person name="Magalhaes I.L.F."/>
            <person name="Oliveira U."/>
            <person name="Santos F.R."/>
            <person name="Vidigal T.H.D.A."/>
            <person name="Brescovit A.D."/>
            <person name="Santos A.J."/>
        </authorList>
    </citation>
    <scope>NUCLEOTIDE SEQUENCE</scope>
    <source>
        <tissue evidence="1">Shoot tissue taken approximately 20 cm above the soil surface</tissue>
    </source>
</reference>
<name>A0A0A9VNL6_ARUDO</name>